<reference evidence="2" key="2">
    <citation type="submission" date="2020-09" db="EMBL/GenBank/DDBJ databases">
        <authorList>
            <person name="Sun Q."/>
            <person name="Zhou Y."/>
        </authorList>
    </citation>
    <scope>NUCLEOTIDE SEQUENCE</scope>
    <source>
        <strain evidence="2">CGMCC 4.7679</strain>
    </source>
</reference>
<evidence type="ECO:0000256" key="1">
    <source>
        <dbReference type="SAM" id="MobiDB-lite"/>
    </source>
</evidence>
<gene>
    <name evidence="2" type="ORF">GCM10017566_38340</name>
</gene>
<reference evidence="2" key="1">
    <citation type="journal article" date="2014" name="Int. J. Syst. Evol. Microbiol.">
        <title>Complete genome sequence of Corynebacterium casei LMG S-19264T (=DSM 44701T), isolated from a smear-ripened cheese.</title>
        <authorList>
            <consortium name="US DOE Joint Genome Institute (JGI-PGF)"/>
            <person name="Walter F."/>
            <person name="Albersmeier A."/>
            <person name="Kalinowski J."/>
            <person name="Ruckert C."/>
        </authorList>
    </citation>
    <scope>NUCLEOTIDE SEQUENCE</scope>
    <source>
        <strain evidence="2">CGMCC 4.7679</strain>
    </source>
</reference>
<feature type="region of interest" description="Disordered" evidence="1">
    <location>
        <begin position="1"/>
        <end position="80"/>
    </location>
</feature>
<proteinExistence type="predicted"/>
<accession>A0A8H9MB01</accession>
<keyword evidence="3" id="KW-1185">Reference proteome</keyword>
<name>A0A8H9MB01_9PSEU</name>
<evidence type="ECO:0000313" key="3">
    <source>
        <dbReference type="Proteomes" id="UP000658656"/>
    </source>
</evidence>
<comment type="caution">
    <text evidence="2">The sequence shown here is derived from an EMBL/GenBank/DDBJ whole genome shotgun (WGS) entry which is preliminary data.</text>
</comment>
<dbReference type="AlphaFoldDB" id="A0A8H9MB01"/>
<feature type="compositionally biased region" description="Basic and acidic residues" evidence="1">
    <location>
        <begin position="13"/>
        <end position="43"/>
    </location>
</feature>
<evidence type="ECO:0000313" key="2">
    <source>
        <dbReference type="EMBL" id="GHF61259.1"/>
    </source>
</evidence>
<organism evidence="2 3">
    <name type="scientific">Amycolatopsis bartoniae</name>
    <dbReference type="NCBI Taxonomy" id="941986"/>
    <lineage>
        <taxon>Bacteria</taxon>
        <taxon>Bacillati</taxon>
        <taxon>Actinomycetota</taxon>
        <taxon>Actinomycetes</taxon>
        <taxon>Pseudonocardiales</taxon>
        <taxon>Pseudonocardiaceae</taxon>
        <taxon>Amycolatopsis</taxon>
    </lineage>
</organism>
<dbReference type="EMBL" id="BNAV01000005">
    <property type="protein sequence ID" value="GHF61259.1"/>
    <property type="molecule type" value="Genomic_DNA"/>
</dbReference>
<protein>
    <submittedName>
        <fullName evidence="2">Uncharacterized protein</fullName>
    </submittedName>
</protein>
<feature type="region of interest" description="Disordered" evidence="1">
    <location>
        <begin position="98"/>
        <end position="145"/>
    </location>
</feature>
<dbReference type="Proteomes" id="UP000658656">
    <property type="component" value="Unassembled WGS sequence"/>
</dbReference>
<sequence>MARRRRSGGAGLGEERGVEGHDWVARKERGLAGTEVREGDARGTRRGKGAAGVDEEGVRFSPGAEVGEGGTRGNGAWKDTAGWARKRRGLAGRKFERAALGKRGPERTRPEWTKKERGLAGRRFERAALGERGPERAQPEWTKKG</sequence>